<accession>E9GDF8</accession>
<evidence type="ECO:0000313" key="3">
    <source>
        <dbReference type="EMBL" id="EFX82486.1"/>
    </source>
</evidence>
<organism evidence="3 4">
    <name type="scientific">Daphnia pulex</name>
    <name type="common">Water flea</name>
    <dbReference type="NCBI Taxonomy" id="6669"/>
    <lineage>
        <taxon>Eukaryota</taxon>
        <taxon>Metazoa</taxon>
        <taxon>Ecdysozoa</taxon>
        <taxon>Arthropoda</taxon>
        <taxon>Crustacea</taxon>
        <taxon>Branchiopoda</taxon>
        <taxon>Diplostraca</taxon>
        <taxon>Cladocera</taxon>
        <taxon>Anomopoda</taxon>
        <taxon>Daphniidae</taxon>
        <taxon>Daphnia</taxon>
    </lineage>
</organism>
<gene>
    <name evidence="3" type="ORF">DAPPUDRAFT_316608</name>
</gene>
<feature type="region of interest" description="Disordered" evidence="1">
    <location>
        <begin position="177"/>
        <end position="207"/>
    </location>
</feature>
<dbReference type="KEGG" id="dpx:DAPPUDRAFT_316608"/>
<proteinExistence type="predicted"/>
<dbReference type="Proteomes" id="UP000000305">
    <property type="component" value="Unassembled WGS sequence"/>
</dbReference>
<evidence type="ECO:0000313" key="4">
    <source>
        <dbReference type="Proteomes" id="UP000000305"/>
    </source>
</evidence>
<dbReference type="EMBL" id="GL732540">
    <property type="protein sequence ID" value="EFX82486.1"/>
    <property type="molecule type" value="Genomic_DNA"/>
</dbReference>
<evidence type="ECO:0000256" key="2">
    <source>
        <dbReference type="SAM" id="SignalP"/>
    </source>
</evidence>
<sequence>MNKCSLLMFVVICALAAQSARVADAQSANFFSNFFTIFRRASRPGSSTKPGSSSSSKQLSAASINQWSSLPEVKTITMTMTETTEMMITSTMSEFFTVTETITERLIATSTLTRKMTATATQVVTSCPDQEIGLRRINWKEIPNRIEEIMKRSGVPALEYSAIPEGPYIIKGRTFDIESSIDGDEQQQQPEGESNETLVASEDEPSV</sequence>
<dbReference type="OrthoDB" id="6363648at2759"/>
<feature type="signal peptide" evidence="2">
    <location>
        <begin position="1"/>
        <end position="25"/>
    </location>
</feature>
<feature type="chain" id="PRO_5003236895" evidence="2">
    <location>
        <begin position="26"/>
        <end position="207"/>
    </location>
</feature>
<protein>
    <submittedName>
        <fullName evidence="3">Uncharacterized protein</fullName>
    </submittedName>
</protein>
<reference evidence="3 4" key="1">
    <citation type="journal article" date="2011" name="Science">
        <title>The ecoresponsive genome of Daphnia pulex.</title>
        <authorList>
            <person name="Colbourne J.K."/>
            <person name="Pfrender M.E."/>
            <person name="Gilbert D."/>
            <person name="Thomas W.K."/>
            <person name="Tucker A."/>
            <person name="Oakley T.H."/>
            <person name="Tokishita S."/>
            <person name="Aerts A."/>
            <person name="Arnold G.J."/>
            <person name="Basu M.K."/>
            <person name="Bauer D.J."/>
            <person name="Caceres C.E."/>
            <person name="Carmel L."/>
            <person name="Casola C."/>
            <person name="Choi J.H."/>
            <person name="Detter J.C."/>
            <person name="Dong Q."/>
            <person name="Dusheyko S."/>
            <person name="Eads B.D."/>
            <person name="Frohlich T."/>
            <person name="Geiler-Samerotte K.A."/>
            <person name="Gerlach D."/>
            <person name="Hatcher P."/>
            <person name="Jogdeo S."/>
            <person name="Krijgsveld J."/>
            <person name="Kriventseva E.V."/>
            <person name="Kultz D."/>
            <person name="Laforsch C."/>
            <person name="Lindquist E."/>
            <person name="Lopez J."/>
            <person name="Manak J.R."/>
            <person name="Muller J."/>
            <person name="Pangilinan J."/>
            <person name="Patwardhan R.P."/>
            <person name="Pitluck S."/>
            <person name="Pritham E.J."/>
            <person name="Rechtsteiner A."/>
            <person name="Rho M."/>
            <person name="Rogozin I.B."/>
            <person name="Sakarya O."/>
            <person name="Salamov A."/>
            <person name="Schaack S."/>
            <person name="Shapiro H."/>
            <person name="Shiga Y."/>
            <person name="Skalitzky C."/>
            <person name="Smith Z."/>
            <person name="Souvorov A."/>
            <person name="Sung W."/>
            <person name="Tang Z."/>
            <person name="Tsuchiya D."/>
            <person name="Tu H."/>
            <person name="Vos H."/>
            <person name="Wang M."/>
            <person name="Wolf Y.I."/>
            <person name="Yamagata H."/>
            <person name="Yamada T."/>
            <person name="Ye Y."/>
            <person name="Shaw J.R."/>
            <person name="Andrews J."/>
            <person name="Crease T.J."/>
            <person name="Tang H."/>
            <person name="Lucas S.M."/>
            <person name="Robertson H.M."/>
            <person name="Bork P."/>
            <person name="Koonin E.V."/>
            <person name="Zdobnov E.M."/>
            <person name="Grigoriev I.V."/>
            <person name="Lynch M."/>
            <person name="Boore J.L."/>
        </authorList>
    </citation>
    <scope>NUCLEOTIDE SEQUENCE [LARGE SCALE GENOMIC DNA]</scope>
</reference>
<dbReference type="AlphaFoldDB" id="E9GDF8"/>
<name>E9GDF8_DAPPU</name>
<evidence type="ECO:0000256" key="1">
    <source>
        <dbReference type="SAM" id="MobiDB-lite"/>
    </source>
</evidence>
<keyword evidence="4" id="KW-1185">Reference proteome</keyword>
<dbReference type="InParanoid" id="E9GDF8"/>
<dbReference type="HOGENOM" id="CLU_1327561_0_0_1"/>
<keyword evidence="2" id="KW-0732">Signal</keyword>